<keyword evidence="2" id="KW-1185">Reference proteome</keyword>
<accession>A0ACC2AVB1</accession>
<evidence type="ECO:0000313" key="2">
    <source>
        <dbReference type="Proteomes" id="UP001162992"/>
    </source>
</evidence>
<reference evidence="2" key="1">
    <citation type="journal article" date="2024" name="Proc. Natl. Acad. Sci. U.S.A.">
        <title>Extraordinary preservation of gene collinearity over three hundred million years revealed in homosporous lycophytes.</title>
        <authorList>
            <person name="Li C."/>
            <person name="Wickell D."/>
            <person name="Kuo L.Y."/>
            <person name="Chen X."/>
            <person name="Nie B."/>
            <person name="Liao X."/>
            <person name="Peng D."/>
            <person name="Ji J."/>
            <person name="Jenkins J."/>
            <person name="Williams M."/>
            <person name="Shu S."/>
            <person name="Plott C."/>
            <person name="Barry K."/>
            <person name="Rajasekar S."/>
            <person name="Grimwood J."/>
            <person name="Han X."/>
            <person name="Sun S."/>
            <person name="Hou Z."/>
            <person name="He W."/>
            <person name="Dai G."/>
            <person name="Sun C."/>
            <person name="Schmutz J."/>
            <person name="Leebens-Mack J.H."/>
            <person name="Li F.W."/>
            <person name="Wang L."/>
        </authorList>
    </citation>
    <scope>NUCLEOTIDE SEQUENCE [LARGE SCALE GENOMIC DNA]</scope>
    <source>
        <strain evidence="2">cv. PW_Plant_1</strain>
    </source>
</reference>
<comment type="caution">
    <text evidence="1">The sequence shown here is derived from an EMBL/GenBank/DDBJ whole genome shotgun (WGS) entry which is preliminary data.</text>
</comment>
<evidence type="ECO:0000313" key="1">
    <source>
        <dbReference type="EMBL" id="KAJ7521453.1"/>
    </source>
</evidence>
<gene>
    <name evidence="1" type="ORF">O6H91_19G055200</name>
</gene>
<sequence>MMAHNVDINEAAVNALRTRDPSPELRGGNCWSGFLCLGTCKRGKRIVPASRLQEGSASSSRVSVPDNSSSSVPNQVTGLSPSLLAPPSSPASFANSANASSVQSPTGYAVSLSLASANECSAAGMSFDSTAMMFTIGPYAHETALVTPPAFSAITTAPSTAPFTPPPELVQFTTPSSPDVPFAQLLAASLCEKGTAQEVSMGFSSPSRTPQPHEEHIINKGRLSFGFEEGLSSILADQQVDTWYQHSHNRESQFKDDVLLAKIQYEIDQPNIINSSLKNSPNEKTVMRSTPEDHINLIEKKDISFEGCSKSEVGTESFVREPTDSENFRQGSLEIYEEAKRRLHDLKENNRVFFGLEDLETSDESKLLDHPAVGADIDYSMKEKLSTLKRLSWCPEPAEQTLTASCKAHACEAEKIETTALEKSCHSYEHSRVDFENQTIFAVENYILSSSSREGKSIEFDCQHIELMSITDLELG</sequence>
<organism evidence="1 2">
    <name type="scientific">Diphasiastrum complanatum</name>
    <name type="common">Issler's clubmoss</name>
    <name type="synonym">Lycopodium complanatum</name>
    <dbReference type="NCBI Taxonomy" id="34168"/>
    <lineage>
        <taxon>Eukaryota</taxon>
        <taxon>Viridiplantae</taxon>
        <taxon>Streptophyta</taxon>
        <taxon>Embryophyta</taxon>
        <taxon>Tracheophyta</taxon>
        <taxon>Lycopodiopsida</taxon>
        <taxon>Lycopodiales</taxon>
        <taxon>Lycopodiaceae</taxon>
        <taxon>Lycopodioideae</taxon>
        <taxon>Diphasiastrum</taxon>
    </lineage>
</organism>
<name>A0ACC2AVB1_DIPCM</name>
<dbReference type="EMBL" id="CM055110">
    <property type="protein sequence ID" value="KAJ7521453.1"/>
    <property type="molecule type" value="Genomic_DNA"/>
</dbReference>
<proteinExistence type="predicted"/>
<dbReference type="Proteomes" id="UP001162992">
    <property type="component" value="Chromosome 19"/>
</dbReference>
<protein>
    <submittedName>
        <fullName evidence="1">Uncharacterized protein</fullName>
    </submittedName>
</protein>